<dbReference type="EMBL" id="UFZL01000001">
    <property type="protein sequence ID" value="STE55539.1"/>
    <property type="molecule type" value="Genomic_DNA"/>
</dbReference>
<dbReference type="EMBL" id="UGFG01000001">
    <property type="protein sequence ID" value="STM38972.1"/>
    <property type="molecule type" value="Genomic_DNA"/>
</dbReference>
<dbReference type="Proteomes" id="UP000254817">
    <property type="component" value="Unassembled WGS sequence"/>
</dbReference>
<dbReference type="EMBL" id="UGET01000004">
    <property type="protein sequence ID" value="STL66649.1"/>
    <property type="molecule type" value="Genomic_DNA"/>
</dbReference>
<dbReference type="EMBL" id="LR134246">
    <property type="protein sequence ID" value="VED35660.1"/>
    <property type="molecule type" value="Genomic_DNA"/>
</dbReference>
<reference evidence="7 13" key="3">
    <citation type="submission" date="2018-12" db="EMBL/GenBank/DDBJ databases">
        <authorList>
            <consortium name="Pathogen Informatics"/>
        </authorList>
    </citation>
    <scope>NUCLEOTIDE SEQUENCE [LARGE SCALE GENOMIC DNA]</scope>
    <source>
        <strain evidence="7 13">NCTC9702</strain>
    </source>
</reference>
<evidence type="ECO:0000313" key="9">
    <source>
        <dbReference type="Proteomes" id="UP000254429"/>
    </source>
</evidence>
<protein>
    <submittedName>
        <fullName evidence="1">Uncharacterized protein</fullName>
    </submittedName>
</protein>
<dbReference type="EMBL" id="UGDD01000002">
    <property type="protein sequence ID" value="STJ55002.1"/>
    <property type="molecule type" value="Genomic_DNA"/>
</dbReference>
<dbReference type="EMBL" id="BFXY01000024">
    <property type="protein sequence ID" value="GDH29662.1"/>
    <property type="molecule type" value="Genomic_DNA"/>
</dbReference>
<dbReference type="Proteomes" id="UP000254429">
    <property type="component" value="Unassembled WGS sequence"/>
</dbReference>
<evidence type="ECO:0000313" key="13">
    <source>
        <dbReference type="Proteomes" id="UP000277930"/>
    </source>
</evidence>
<evidence type="ECO:0000313" key="7">
    <source>
        <dbReference type="EMBL" id="VED35660.1"/>
    </source>
</evidence>
<evidence type="ECO:0000313" key="3">
    <source>
        <dbReference type="EMBL" id="STI46579.1"/>
    </source>
</evidence>
<accession>A0A0J2CHN9</accession>
<dbReference type="Proteomes" id="UP000254255">
    <property type="component" value="Unassembled WGS sequence"/>
</dbReference>
<evidence type="ECO:0000313" key="6">
    <source>
        <dbReference type="EMBL" id="STM38972.1"/>
    </source>
</evidence>
<dbReference type="Proteomes" id="UP000255201">
    <property type="component" value="Unassembled WGS sequence"/>
</dbReference>
<gene>
    <name evidence="1" type="ORF">BvCmsKKP061_00627</name>
    <name evidence="2" type="ORF">NCTC10764_02090</name>
    <name evidence="3" type="ORF">NCTC11112_05753</name>
    <name evidence="5" type="ORF">NCTC13148_00905</name>
    <name evidence="6" type="ORF">NCTC8500_02767</name>
    <name evidence="4" type="ORF">NCTC9045_02917</name>
    <name evidence="7" type="ORF">NCTC9702_02903</name>
</gene>
<organism evidence="1 14">
    <name type="scientific">Escherichia coli</name>
    <dbReference type="NCBI Taxonomy" id="562"/>
    <lineage>
        <taxon>Bacteria</taxon>
        <taxon>Pseudomonadati</taxon>
        <taxon>Pseudomonadota</taxon>
        <taxon>Gammaproteobacteria</taxon>
        <taxon>Enterobacterales</taxon>
        <taxon>Enterobacteriaceae</taxon>
        <taxon>Escherichia</taxon>
    </lineage>
</organism>
<reference evidence="8 9" key="2">
    <citation type="submission" date="2018-06" db="EMBL/GenBank/DDBJ databases">
        <authorList>
            <consortium name="Pathogen Informatics"/>
            <person name="Doyle S."/>
        </authorList>
    </citation>
    <scope>NUCLEOTIDE SEQUENCE [LARGE SCALE GENOMIC DNA]</scope>
    <source>
        <strain evidence="2 12">NCTC10764</strain>
        <strain evidence="3 11">NCTC11112</strain>
        <strain evidence="5 8">NCTC13148</strain>
        <strain evidence="6 9">NCTC8500</strain>
        <strain evidence="4 10">NCTC9045</strain>
    </source>
</reference>
<proteinExistence type="predicted"/>
<dbReference type="Proteomes" id="UP000254503">
    <property type="component" value="Unassembled WGS sequence"/>
</dbReference>
<evidence type="ECO:0000313" key="11">
    <source>
        <dbReference type="Proteomes" id="UP000254817"/>
    </source>
</evidence>
<evidence type="ECO:0000313" key="12">
    <source>
        <dbReference type="Proteomes" id="UP000255201"/>
    </source>
</evidence>
<name>A0A0J2CHN9_ECOLX</name>
<dbReference type="EMBL" id="UGAW01000002">
    <property type="protein sequence ID" value="STI46579.1"/>
    <property type="molecule type" value="Genomic_DNA"/>
</dbReference>
<sequence>MFEKIGVYGVVLTAHVVLNGAKKTYTLKMWVIILKESHI</sequence>
<dbReference type="AlphaFoldDB" id="A0A0J2CHN9"/>
<evidence type="ECO:0000313" key="2">
    <source>
        <dbReference type="EMBL" id="STE55539.1"/>
    </source>
</evidence>
<dbReference type="Proteomes" id="UP000303027">
    <property type="component" value="Unassembled WGS sequence"/>
</dbReference>
<dbReference type="Proteomes" id="UP000277930">
    <property type="component" value="Chromosome 1"/>
</dbReference>
<accession>A0A0J3V7E2</accession>
<evidence type="ECO:0000313" key="4">
    <source>
        <dbReference type="EMBL" id="STJ55002.1"/>
    </source>
</evidence>
<evidence type="ECO:0000313" key="10">
    <source>
        <dbReference type="Proteomes" id="UP000254503"/>
    </source>
</evidence>
<reference evidence="1 14" key="1">
    <citation type="submission" date="2018-04" db="EMBL/GenBank/DDBJ databases">
        <title>Large scale genomics of bovine and human commensal E. coli to reveal the emerging process of EHEC.</title>
        <authorList>
            <person name="Arimizu Y."/>
            <person name="Ogura Y."/>
        </authorList>
    </citation>
    <scope>NUCLEOTIDE SEQUENCE [LARGE SCALE GENOMIC DNA]</scope>
    <source>
        <strain evidence="1 14">KK-P061</strain>
    </source>
</reference>
<evidence type="ECO:0000313" key="5">
    <source>
        <dbReference type="EMBL" id="STL66649.1"/>
    </source>
</evidence>
<evidence type="ECO:0000313" key="1">
    <source>
        <dbReference type="EMBL" id="GDH29662.1"/>
    </source>
</evidence>
<evidence type="ECO:0000313" key="8">
    <source>
        <dbReference type="Proteomes" id="UP000254255"/>
    </source>
</evidence>
<evidence type="ECO:0000313" key="14">
    <source>
        <dbReference type="Proteomes" id="UP000303027"/>
    </source>
</evidence>